<feature type="transmembrane region" description="Helical" evidence="5">
    <location>
        <begin position="12"/>
        <end position="35"/>
    </location>
</feature>
<evidence type="ECO:0000256" key="5">
    <source>
        <dbReference type="SAM" id="Phobius"/>
    </source>
</evidence>
<feature type="compositionally biased region" description="Basic and acidic residues" evidence="4">
    <location>
        <begin position="46"/>
        <end position="64"/>
    </location>
</feature>
<dbReference type="KEGG" id="spu:100891339"/>
<name>A0A7M7PUE4_STRPU</name>
<feature type="binding site" evidence="2">
    <location>
        <position position="212"/>
    </location>
    <ligand>
        <name>3'-phosphoadenylyl sulfate</name>
        <dbReference type="ChEBI" id="CHEBI:58339"/>
    </ligand>
</feature>
<dbReference type="InterPro" id="IPR027417">
    <property type="entry name" value="P-loop_NTPase"/>
</dbReference>
<dbReference type="PANTHER" id="PTHR10605:SF65">
    <property type="entry name" value="GH20068P"/>
    <property type="match status" value="1"/>
</dbReference>
<dbReference type="InParanoid" id="A0A7M7PUE4"/>
<feature type="disulfide bond" evidence="3">
    <location>
        <begin position="342"/>
        <end position="353"/>
    </location>
</feature>
<dbReference type="FunFam" id="3.40.50.300:FF:003780">
    <property type="entry name" value="Uncharacterized protein"/>
    <property type="match status" value="1"/>
</dbReference>
<evidence type="ECO:0000313" key="6">
    <source>
        <dbReference type="EnsemblMetazoa" id="XP_030855937"/>
    </source>
</evidence>
<keyword evidence="1" id="KW-0808">Transferase</keyword>
<reference evidence="7" key="1">
    <citation type="submission" date="2015-02" db="EMBL/GenBank/DDBJ databases">
        <title>Genome sequencing for Strongylocentrotus purpuratus.</title>
        <authorList>
            <person name="Murali S."/>
            <person name="Liu Y."/>
            <person name="Vee V."/>
            <person name="English A."/>
            <person name="Wang M."/>
            <person name="Skinner E."/>
            <person name="Han Y."/>
            <person name="Muzny D.M."/>
            <person name="Worley K.C."/>
            <person name="Gibbs R.A."/>
        </authorList>
    </citation>
    <scope>NUCLEOTIDE SEQUENCE</scope>
</reference>
<dbReference type="GeneID" id="100891339"/>
<accession>A0A7M7PUE4</accession>
<dbReference type="RefSeq" id="XP_030855937.1">
    <property type="nucleotide sequence ID" value="XM_031000077.1"/>
</dbReference>
<dbReference type="AlphaFoldDB" id="A0A7M7PUE4"/>
<evidence type="ECO:0000256" key="2">
    <source>
        <dbReference type="PIRSR" id="PIRSR637359-2"/>
    </source>
</evidence>
<dbReference type="Proteomes" id="UP000007110">
    <property type="component" value="Unassembled WGS sequence"/>
</dbReference>
<dbReference type="SUPFAM" id="SSF52540">
    <property type="entry name" value="P-loop containing nucleoside triphosphate hydrolases"/>
    <property type="match status" value="1"/>
</dbReference>
<feature type="region of interest" description="Disordered" evidence="4">
    <location>
        <begin position="44"/>
        <end position="65"/>
    </location>
</feature>
<dbReference type="Gene3D" id="3.40.50.300">
    <property type="entry name" value="P-loop containing nucleotide triphosphate hydrolases"/>
    <property type="match status" value="1"/>
</dbReference>
<feature type="binding site" evidence="2">
    <location>
        <position position="204"/>
    </location>
    <ligand>
        <name>3'-phosphoadenylyl sulfate</name>
        <dbReference type="ChEBI" id="CHEBI:58339"/>
    </ligand>
</feature>
<feature type="binding site" evidence="2">
    <location>
        <position position="341"/>
    </location>
    <ligand>
        <name>3'-phosphoadenylyl sulfate</name>
        <dbReference type="ChEBI" id="CHEBI:58339"/>
    </ligand>
</feature>
<keyword evidence="5" id="KW-0472">Membrane</keyword>
<proteinExistence type="predicted"/>
<evidence type="ECO:0008006" key="8">
    <source>
        <dbReference type="Google" id="ProtNLM"/>
    </source>
</evidence>
<keyword evidence="3" id="KW-1015">Disulfide bond</keyword>
<evidence type="ECO:0000256" key="3">
    <source>
        <dbReference type="PIRSR" id="PIRSR637359-3"/>
    </source>
</evidence>
<evidence type="ECO:0000256" key="4">
    <source>
        <dbReference type="SAM" id="MobiDB-lite"/>
    </source>
</evidence>
<dbReference type="OrthoDB" id="411451at2759"/>
<organism evidence="6 7">
    <name type="scientific">Strongylocentrotus purpuratus</name>
    <name type="common">Purple sea urchin</name>
    <dbReference type="NCBI Taxonomy" id="7668"/>
    <lineage>
        <taxon>Eukaryota</taxon>
        <taxon>Metazoa</taxon>
        <taxon>Echinodermata</taxon>
        <taxon>Eleutherozoa</taxon>
        <taxon>Echinozoa</taxon>
        <taxon>Echinoidea</taxon>
        <taxon>Euechinoidea</taxon>
        <taxon>Echinacea</taxon>
        <taxon>Camarodonta</taxon>
        <taxon>Echinidea</taxon>
        <taxon>Strongylocentrotidae</taxon>
        <taxon>Strongylocentrotus</taxon>
    </lineage>
</organism>
<protein>
    <recommendedName>
        <fullName evidence="8">Sulfotransferase</fullName>
    </recommendedName>
</protein>
<reference evidence="6" key="2">
    <citation type="submission" date="2021-01" db="UniProtKB">
        <authorList>
            <consortium name="EnsemblMetazoa"/>
        </authorList>
    </citation>
    <scope>IDENTIFICATION</scope>
</reference>
<dbReference type="EnsemblMetazoa" id="XM_031000077">
    <property type="protein sequence ID" value="XP_030855937"/>
    <property type="gene ID" value="LOC100891339"/>
</dbReference>
<keyword evidence="5" id="KW-0812">Transmembrane</keyword>
<evidence type="ECO:0000313" key="7">
    <source>
        <dbReference type="Proteomes" id="UP000007110"/>
    </source>
</evidence>
<evidence type="ECO:0000256" key="1">
    <source>
        <dbReference type="ARBA" id="ARBA00022679"/>
    </source>
</evidence>
<keyword evidence="5" id="KW-1133">Transmembrane helix</keyword>
<dbReference type="OMA" id="PTVFQNP"/>
<dbReference type="PANTHER" id="PTHR10605">
    <property type="entry name" value="HEPARAN SULFATE SULFOTRANSFERASE"/>
    <property type="match status" value="1"/>
</dbReference>
<dbReference type="InterPro" id="IPR037359">
    <property type="entry name" value="NST/OST"/>
</dbReference>
<dbReference type="GO" id="GO:0008467">
    <property type="term" value="F:[heparan sulfate]-glucosamine 3-sulfotransferase activity"/>
    <property type="evidence" value="ECO:0000318"/>
    <property type="project" value="GO_Central"/>
</dbReference>
<sequence length="396" mass="45659">MGRFGQISRSQAGLAPVLAAIILIATWLILTRIAWIHFGDSEDDMEGKQRHRADERQDSISDWKRKQKGTITQSEAWDMYKVGCYTYMASGEIELLTNHKALRAMECKQRLPQALVIGVRGCDSFILSKVLGLHPSVISHSESHFEWPSIDLDRQISKWRRGQPYSSRFQMTIEHSPAYADDHDLLEGAIQRAAPGIKVVVVIRDPVARIISEIASTHRGVLNLTLHSMQPTVFQNPNETVADDELVPYNHQDNAVTVENTLIDRYNRVNADSSLIRTGVYYNTLKKLQSLVNDNEGYLVIDRDDFVHQPLQTLARLETFLGIKKFFRGDHFEFHDQDGRYCVNVERRPDTHCVYEMSQRHLPIVDENIIEKLKQYYEEYDVKLSGLLQRNFSWMQ</sequence>
<keyword evidence="7" id="KW-1185">Reference proteome</keyword>